<dbReference type="InterPro" id="IPR032710">
    <property type="entry name" value="NTF2-like_dom_sf"/>
</dbReference>
<dbReference type="EMBL" id="CP023009">
    <property type="protein sequence ID" value="AXW86074.1"/>
    <property type="molecule type" value="Genomic_DNA"/>
</dbReference>
<dbReference type="AlphaFoldDB" id="A0AAD0WJR2"/>
<name>A0AAD0WJR2_9GAMM</name>
<accession>A0AAD0WJR2</accession>
<feature type="domain" description="DUF4440" evidence="1">
    <location>
        <begin position="15"/>
        <end position="109"/>
    </location>
</feature>
<evidence type="ECO:0000313" key="3">
    <source>
        <dbReference type="Proteomes" id="UP000263881"/>
    </source>
</evidence>
<dbReference type="Gene3D" id="3.10.450.50">
    <property type="match status" value="1"/>
</dbReference>
<evidence type="ECO:0000259" key="1">
    <source>
        <dbReference type="Pfam" id="PF14534"/>
    </source>
</evidence>
<dbReference type="SUPFAM" id="SSF54427">
    <property type="entry name" value="NTF2-like"/>
    <property type="match status" value="1"/>
</dbReference>
<reference evidence="2 3" key="1">
    <citation type="submission" date="2017-08" db="EMBL/GenBank/DDBJ databases">
        <title>Comparative genomics of bacteria isolated from necrotic lesions of AOD affected trees.</title>
        <authorList>
            <person name="Doonan J."/>
            <person name="Denman S."/>
            <person name="McDonald J.E."/>
        </authorList>
    </citation>
    <scope>NUCLEOTIDE SEQUENCE [LARGE SCALE GENOMIC DNA]</scope>
    <source>
        <strain evidence="2 3">477</strain>
    </source>
</reference>
<organism evidence="2 3">
    <name type="scientific">Lonsdalea britannica</name>
    <dbReference type="NCBI Taxonomy" id="1082704"/>
    <lineage>
        <taxon>Bacteria</taxon>
        <taxon>Pseudomonadati</taxon>
        <taxon>Pseudomonadota</taxon>
        <taxon>Gammaproteobacteria</taxon>
        <taxon>Enterobacterales</taxon>
        <taxon>Pectobacteriaceae</taxon>
        <taxon>Lonsdalea</taxon>
    </lineage>
</organism>
<dbReference type="RefSeq" id="WP_085653551.1">
    <property type="nucleotide sequence ID" value="NZ_CP023009.1"/>
</dbReference>
<evidence type="ECO:0000313" key="2">
    <source>
        <dbReference type="EMBL" id="AXW86074.1"/>
    </source>
</evidence>
<sequence length="126" mass="14136">MQEAIIARVRRWEILLRQAMLDSDVAALETLLDKELLFVTHVGKMLGRSDDLGAHRSGLIELHDLQTTDERILIKDNVVIVSVKTRISGRFNGQPSDGVFRFTRTWLLSPDLMSGRVIAATSVLLP</sequence>
<dbReference type="Proteomes" id="UP000263881">
    <property type="component" value="Chromosome"/>
</dbReference>
<dbReference type="Pfam" id="PF14534">
    <property type="entry name" value="DUF4440"/>
    <property type="match status" value="1"/>
</dbReference>
<proteinExistence type="predicted"/>
<dbReference type="InterPro" id="IPR027843">
    <property type="entry name" value="DUF4440"/>
</dbReference>
<keyword evidence="3" id="KW-1185">Reference proteome</keyword>
<dbReference type="KEGG" id="lbq:CKQ53_03150"/>
<gene>
    <name evidence="2" type="ORF">CKQ53_03150</name>
</gene>
<protein>
    <submittedName>
        <fullName evidence="2">Nuclear transport factor 2 family protein</fullName>
    </submittedName>
</protein>